<keyword evidence="2 4" id="KW-0863">Zinc-finger</keyword>
<sequence length="101" mass="11266">MDNILDLLECCVCTELMFGGIYICTVGHSLCSKCSRHLRYCPMCNSSMKSTHNISMEKLLKAFMANPLLFTAKKPTPAAAPKTKEAAPKTRKRRGRKGIKQ</sequence>
<evidence type="ECO:0000256" key="5">
    <source>
        <dbReference type="SAM" id="MobiDB-lite"/>
    </source>
</evidence>
<keyword evidence="8" id="KW-1185">Reference proteome</keyword>
<dbReference type="InterPro" id="IPR049548">
    <property type="entry name" value="Sina-like_RING"/>
</dbReference>
<dbReference type="AlphaFoldDB" id="A0A482WCU0"/>
<keyword evidence="1" id="KW-0479">Metal-binding</keyword>
<dbReference type="GO" id="GO:0008270">
    <property type="term" value="F:zinc ion binding"/>
    <property type="evidence" value="ECO:0007669"/>
    <property type="project" value="UniProtKB-KW"/>
</dbReference>
<organism evidence="7 8">
    <name type="scientific">Asbolus verrucosus</name>
    <name type="common">Desert ironclad beetle</name>
    <dbReference type="NCBI Taxonomy" id="1661398"/>
    <lineage>
        <taxon>Eukaryota</taxon>
        <taxon>Metazoa</taxon>
        <taxon>Ecdysozoa</taxon>
        <taxon>Arthropoda</taxon>
        <taxon>Hexapoda</taxon>
        <taxon>Insecta</taxon>
        <taxon>Pterygota</taxon>
        <taxon>Neoptera</taxon>
        <taxon>Endopterygota</taxon>
        <taxon>Coleoptera</taxon>
        <taxon>Polyphaga</taxon>
        <taxon>Cucujiformia</taxon>
        <taxon>Tenebrionidae</taxon>
        <taxon>Pimeliinae</taxon>
        <taxon>Asbolus</taxon>
    </lineage>
</organism>
<evidence type="ECO:0000313" key="8">
    <source>
        <dbReference type="Proteomes" id="UP000292052"/>
    </source>
</evidence>
<evidence type="ECO:0000256" key="3">
    <source>
        <dbReference type="ARBA" id="ARBA00022833"/>
    </source>
</evidence>
<reference evidence="7 8" key="1">
    <citation type="submission" date="2017-03" db="EMBL/GenBank/DDBJ databases">
        <title>Genome of the blue death feigning beetle - Asbolus verrucosus.</title>
        <authorList>
            <person name="Rider S.D."/>
        </authorList>
    </citation>
    <scope>NUCLEOTIDE SEQUENCE [LARGE SCALE GENOMIC DNA]</scope>
    <source>
        <strain evidence="7">Butters</strain>
        <tissue evidence="7">Head and leg muscle</tissue>
    </source>
</reference>
<name>A0A482WCU0_ASBVE</name>
<evidence type="ECO:0000256" key="1">
    <source>
        <dbReference type="ARBA" id="ARBA00022723"/>
    </source>
</evidence>
<dbReference type="InterPro" id="IPR004162">
    <property type="entry name" value="SINA-like_animal"/>
</dbReference>
<dbReference type="SUPFAM" id="SSF57850">
    <property type="entry name" value="RING/U-box"/>
    <property type="match status" value="1"/>
</dbReference>
<dbReference type="InterPro" id="IPR013083">
    <property type="entry name" value="Znf_RING/FYVE/PHD"/>
</dbReference>
<evidence type="ECO:0000256" key="4">
    <source>
        <dbReference type="PROSITE-ProRule" id="PRU00175"/>
    </source>
</evidence>
<feature type="region of interest" description="Disordered" evidence="5">
    <location>
        <begin position="74"/>
        <end position="101"/>
    </location>
</feature>
<dbReference type="PROSITE" id="PS50089">
    <property type="entry name" value="ZF_RING_2"/>
    <property type="match status" value="1"/>
</dbReference>
<proteinExistence type="predicted"/>
<dbReference type="EMBL" id="QDEB01010010">
    <property type="protein sequence ID" value="RZC42198.1"/>
    <property type="molecule type" value="Genomic_DNA"/>
</dbReference>
<dbReference type="Proteomes" id="UP000292052">
    <property type="component" value="Unassembled WGS sequence"/>
</dbReference>
<dbReference type="GO" id="GO:0005737">
    <property type="term" value="C:cytoplasm"/>
    <property type="evidence" value="ECO:0007669"/>
    <property type="project" value="TreeGrafter"/>
</dbReference>
<dbReference type="GO" id="GO:0043161">
    <property type="term" value="P:proteasome-mediated ubiquitin-dependent protein catabolic process"/>
    <property type="evidence" value="ECO:0007669"/>
    <property type="project" value="TreeGrafter"/>
</dbReference>
<gene>
    <name evidence="7" type="ORF">BDFB_012162</name>
</gene>
<dbReference type="OrthoDB" id="6677380at2759"/>
<comment type="caution">
    <text evidence="7">The sequence shown here is derived from an EMBL/GenBank/DDBJ whole genome shotgun (WGS) entry which is preliminary data.</text>
</comment>
<dbReference type="GO" id="GO:0031624">
    <property type="term" value="F:ubiquitin conjugating enzyme binding"/>
    <property type="evidence" value="ECO:0007669"/>
    <property type="project" value="TreeGrafter"/>
</dbReference>
<feature type="compositionally biased region" description="Basic residues" evidence="5">
    <location>
        <begin position="89"/>
        <end position="101"/>
    </location>
</feature>
<dbReference type="PANTHER" id="PTHR45877">
    <property type="entry name" value="E3 UBIQUITIN-PROTEIN LIGASE SIAH2"/>
    <property type="match status" value="1"/>
</dbReference>
<evidence type="ECO:0000259" key="6">
    <source>
        <dbReference type="PROSITE" id="PS50089"/>
    </source>
</evidence>
<accession>A0A482WCU0</accession>
<dbReference type="PANTHER" id="PTHR45877:SF2">
    <property type="entry name" value="E3 UBIQUITIN-PROTEIN LIGASE SINA-RELATED"/>
    <property type="match status" value="1"/>
</dbReference>
<dbReference type="STRING" id="1661398.A0A482WCU0"/>
<protein>
    <recommendedName>
        <fullName evidence="6">RING-type domain-containing protein</fullName>
    </recommendedName>
</protein>
<dbReference type="InterPro" id="IPR001841">
    <property type="entry name" value="Znf_RING"/>
</dbReference>
<evidence type="ECO:0000256" key="2">
    <source>
        <dbReference type="ARBA" id="ARBA00022771"/>
    </source>
</evidence>
<dbReference type="Gene3D" id="3.30.40.10">
    <property type="entry name" value="Zinc/RING finger domain, C3HC4 (zinc finger)"/>
    <property type="match status" value="1"/>
</dbReference>
<feature type="domain" description="RING-type" evidence="6">
    <location>
        <begin position="10"/>
        <end position="45"/>
    </location>
</feature>
<dbReference type="Pfam" id="PF21362">
    <property type="entry name" value="Sina_RING"/>
    <property type="match status" value="1"/>
</dbReference>
<dbReference type="GO" id="GO:0061630">
    <property type="term" value="F:ubiquitin protein ligase activity"/>
    <property type="evidence" value="ECO:0007669"/>
    <property type="project" value="TreeGrafter"/>
</dbReference>
<keyword evidence="3" id="KW-0862">Zinc</keyword>
<evidence type="ECO:0000313" key="7">
    <source>
        <dbReference type="EMBL" id="RZC42198.1"/>
    </source>
</evidence>